<dbReference type="RefSeq" id="XP_004829251.1">
    <property type="nucleotide sequence ID" value="XM_004829194.1"/>
</dbReference>
<feature type="region of interest" description="Disordered" evidence="1">
    <location>
        <begin position="1422"/>
        <end position="1442"/>
    </location>
</feature>
<name>L0AVK9_THEEQ</name>
<dbReference type="eggNOG" id="ENOG502QXFX">
    <property type="taxonomic scope" value="Eukaryota"/>
</dbReference>
<sequence>MDAITGVRIASCIVKGEFETICPEFKVKGTISKKKRGEVEEKENTLYKPFNCDPELARLYIKASPKCVELLDLLGSETKETRCRALALISYIMSELQDDLTATRIAEHISTNSGTLFSSLFINDDVTIYYLLDVILETVRLLTNEKIRFLIRSTDLYNILEKYHITTREDENRTILNFYNRFLKSGMIDDFGLLVDNERENKVDSMDIFYINGKKKACILLMLGLKGFNIFERGNAVKLIFDHIKGDAKISGTCMLHIVICILSTILNKYCNHLSLPNERSKDVPLNVIDLISTHLSRFFNADLKRMFTEYLEVVEMYCDAATLSNVLLKFEITEYTLEPLLETCKRDKRLSKHYLSNMKCKYPGHAEYLLLLKFAISWFEAEETRLNGDTVDEVVLPAFMTKSFFNHGLLSKEKKCIHGTLFLLFKFMDFISKTNVDPFLSMFPDFKTIINCKTFKEDEITLNVRGRNVHIELLLPNDMLIDWLFCLSKYATTLDMKSLYDPCKLFKDERIAGNIDYISNLFGGSAECDGSENDINNALKLDLAVMDCLFHLGIKSSESFIGKVQETAFRYILQRFVEVNSAFRNKYKEYREKCREYVFAVMNSTGIVDDNIATYVDSIQTMHQHKLFMFLFNTCATKPLDVLYGLHSGGNVKRTKAKCTNCLLDGYLQESLFLRLLIDITLQRDTEDDIACTECSSTFSNIAKLVKKQGIPMEDTMIYIKDVCKSVLNTDLINERFKRELCKQLSIGAEDCTPLSPSVPDVVHEQTPRNETYEASSNTYLEMYRMILEHVSNVDHLYVPKLKTILQVLLSRQGIFVKGECKNLEYLERCTCAKESSLYLGLFVMAMSVLEMSPLDGFGDHQKLLQLMKEVVERRNDLSLPLFCISHKINGNDPTSQEEKMIKSKLTLFLKNEKEKDNTQLLYISTAMKGKPHLWRDEKTFRLLVKRLQDSSPCKKCSDLSTCGYVRIMSLLEICAQTLPADNLKLCIDIIQSDWLFNIAKMVTSLNGHVYFLGDNIENHAFRALLGFLSKLLKAIFTNVGTVVEIKKSRIRRLFGVLAPCYRCSLTEVDLLLKDVIFSIINLANGLISDNSRALKLPMFKDFLCTSLGDISPYGGFNEKRYSDDTRSEKRLKTSNNGSVGGPGKSDVCHGLSNWIAMSSGITMKSTESNWLRLNSKRVNSTVSNLALQISQDGMGVNKQSYGLQDTLHKLSILYPPLTRVVAGTDVLFGYIIRLNKALGATTRCLQDFIISDPYVYDLDYLIPYISGRLCLVLQRQINSFSEFKGKFEEIEDGHVPKFQVFKKFHNDKDADAAARRLYHQYKKLTALPETFLDDTIDVKECIDSCINNGILELVILGLLSERFKKASARLLSLFTKILENSIDVAILRAHTPNAVFRMGKLEYRGSLQILSLLYSLEDLQNPPRGEENESDIPENEPPRDPTMHIIFISQAVKRVIKPEDALYQEINKFILSRHHRNVRDIPLFYECFIAQEVKTQRSNLAFILNILGIYTSVSGNYDILSKRHVFQHILSYSLVSTVHLEHVSQIAMIILRASSNMYKELLDMDVHSWICNLATFTTSRLDDDSTRLVWTSFLLTILTHIVHVLSNFSPMQEPANTLLDSWNKVHLKLPRLKPYHFILLKTLKSCMHA</sequence>
<accession>L0AVK9</accession>
<dbReference type="KEGG" id="beq:BEWA_024340"/>
<dbReference type="InterPro" id="IPR039844">
    <property type="entry name" value="URB1"/>
</dbReference>
<evidence type="ECO:0000313" key="4">
    <source>
        <dbReference type="Proteomes" id="UP000031512"/>
    </source>
</evidence>
<dbReference type="GeneID" id="15805907"/>
<dbReference type="Proteomes" id="UP000031512">
    <property type="component" value="Chromosome 1"/>
</dbReference>
<organism evidence="3 4">
    <name type="scientific">Theileria equi strain WA</name>
    <dbReference type="NCBI Taxonomy" id="1537102"/>
    <lineage>
        <taxon>Eukaryota</taxon>
        <taxon>Sar</taxon>
        <taxon>Alveolata</taxon>
        <taxon>Apicomplexa</taxon>
        <taxon>Aconoidasida</taxon>
        <taxon>Piroplasmida</taxon>
        <taxon>Theileriidae</taxon>
        <taxon>Theileria</taxon>
    </lineage>
</organism>
<dbReference type="OrthoDB" id="362025at2759"/>
<proteinExistence type="predicted"/>
<dbReference type="STRING" id="1537102.L0AVK9"/>
<evidence type="ECO:0000259" key="2">
    <source>
        <dbReference type="Pfam" id="PF16201"/>
    </source>
</evidence>
<dbReference type="GO" id="GO:0005730">
    <property type="term" value="C:nucleolus"/>
    <property type="evidence" value="ECO:0007669"/>
    <property type="project" value="TreeGrafter"/>
</dbReference>
<dbReference type="PANTHER" id="PTHR13500:SF0">
    <property type="entry name" value="NUCLEOLAR PRE-RIBOSOMAL-ASSOCIATED PROTEIN 1"/>
    <property type="match status" value="1"/>
</dbReference>
<dbReference type="GO" id="GO:0000466">
    <property type="term" value="P:maturation of 5.8S rRNA from tricistronic rRNA transcript (SSU-rRNA, 5.8S rRNA, LSU-rRNA)"/>
    <property type="evidence" value="ECO:0007669"/>
    <property type="project" value="TreeGrafter"/>
</dbReference>
<reference evidence="3 4" key="1">
    <citation type="journal article" date="2012" name="BMC Genomics">
        <title>Comparative genomic analysis and phylogenetic position of Theileria equi.</title>
        <authorList>
            <person name="Kappmeyer L.S."/>
            <person name="Thiagarajan M."/>
            <person name="Herndon D.R."/>
            <person name="Ramsay J.D."/>
            <person name="Caler E."/>
            <person name="Djikeng A."/>
            <person name="Gillespie J.J."/>
            <person name="Lau A.O."/>
            <person name="Roalson E.H."/>
            <person name="Silva J.C."/>
            <person name="Silva M.G."/>
            <person name="Suarez C.E."/>
            <person name="Ueti M.W."/>
            <person name="Nene V.M."/>
            <person name="Mealey R.H."/>
            <person name="Knowles D.P."/>
            <person name="Brayton K.A."/>
        </authorList>
    </citation>
    <scope>NUCLEOTIDE SEQUENCE [LARGE SCALE GENOMIC DNA]</scope>
    <source>
        <strain evidence="3 4">WA</strain>
    </source>
</reference>
<evidence type="ECO:0000313" key="3">
    <source>
        <dbReference type="EMBL" id="AFZ79585.1"/>
    </source>
</evidence>
<keyword evidence="4" id="KW-1185">Reference proteome</keyword>
<dbReference type="Pfam" id="PF16201">
    <property type="entry name" value="NopRA1"/>
    <property type="match status" value="1"/>
</dbReference>
<dbReference type="InterPro" id="IPR032436">
    <property type="entry name" value="URB1_C"/>
</dbReference>
<dbReference type="GO" id="GO:0000463">
    <property type="term" value="P:maturation of LSU-rRNA from tricistronic rRNA transcript (SSU-rRNA, 5.8S rRNA, LSU-rRNA)"/>
    <property type="evidence" value="ECO:0007669"/>
    <property type="project" value="TreeGrafter"/>
</dbReference>
<evidence type="ECO:0000256" key="1">
    <source>
        <dbReference type="SAM" id="MobiDB-lite"/>
    </source>
</evidence>
<gene>
    <name evidence="3" type="ORF">BEWA_024340</name>
</gene>
<feature type="domain" description="URB1 C-terminal" evidence="2">
    <location>
        <begin position="1354"/>
        <end position="1557"/>
    </location>
</feature>
<dbReference type="PANTHER" id="PTHR13500">
    <property type="entry name" value="NUCLEOLAR PRERIBOSOMAL-ASSOCIATED PROTEIN 1"/>
    <property type="match status" value="1"/>
</dbReference>
<dbReference type="EMBL" id="CP001669">
    <property type="protein sequence ID" value="AFZ79585.1"/>
    <property type="molecule type" value="Genomic_DNA"/>
</dbReference>
<protein>
    <recommendedName>
        <fullName evidence="2">URB1 C-terminal domain-containing protein</fullName>
    </recommendedName>
</protein>
<dbReference type="VEuPathDB" id="PiroplasmaDB:BEWA_024340"/>